<comment type="catalytic activity">
    <reaction evidence="19">
        <text>L-threonyl-[protein] + ATP = O-phospho-L-threonyl-[protein] + ADP + H(+)</text>
        <dbReference type="Rhea" id="RHEA:46608"/>
        <dbReference type="Rhea" id="RHEA-COMP:11060"/>
        <dbReference type="Rhea" id="RHEA-COMP:11605"/>
        <dbReference type="ChEBI" id="CHEBI:15378"/>
        <dbReference type="ChEBI" id="CHEBI:30013"/>
        <dbReference type="ChEBI" id="CHEBI:30616"/>
        <dbReference type="ChEBI" id="CHEBI:61977"/>
        <dbReference type="ChEBI" id="CHEBI:456216"/>
        <dbReference type="EC" id="2.7.11.1"/>
    </reaction>
</comment>
<comment type="caution">
    <text evidence="25">The sequence shown here is derived from an EMBL/GenBank/DDBJ whole genome shotgun (WGS) entry which is preliminary data.</text>
</comment>
<feature type="region of interest" description="Disordered" evidence="21">
    <location>
        <begin position="974"/>
        <end position="998"/>
    </location>
</feature>
<feature type="domain" description="Ig-like" evidence="23">
    <location>
        <begin position="1290"/>
        <end position="1378"/>
    </location>
</feature>
<feature type="domain" description="Fibronectin type-III" evidence="24">
    <location>
        <begin position="1092"/>
        <end position="1185"/>
    </location>
</feature>
<evidence type="ECO:0000256" key="18">
    <source>
        <dbReference type="ARBA" id="ARBA00023319"/>
    </source>
</evidence>
<dbReference type="FunFam" id="2.60.40.10:FF:000056">
    <property type="entry name" value="twitchin isoform X4"/>
    <property type="match status" value="9"/>
</dbReference>
<feature type="domain" description="Ig-like" evidence="23">
    <location>
        <begin position="3749"/>
        <end position="3837"/>
    </location>
</feature>
<feature type="region of interest" description="Disordered" evidence="21">
    <location>
        <begin position="3567"/>
        <end position="3640"/>
    </location>
</feature>
<evidence type="ECO:0000313" key="25">
    <source>
        <dbReference type="EMBL" id="KAF8776951.1"/>
    </source>
</evidence>
<feature type="domain" description="Ig-like" evidence="23">
    <location>
        <begin position="699"/>
        <end position="788"/>
    </location>
</feature>
<dbReference type="SUPFAM" id="SSF48726">
    <property type="entry name" value="Immunoglobulin"/>
    <property type="match status" value="15"/>
</dbReference>
<keyword evidence="10" id="KW-0677">Repeat</keyword>
<dbReference type="PANTHER" id="PTHR14340:SF9">
    <property type="entry name" value="FIBRONECTIN TYPE-III DOMAIN-CONTAINING PROTEIN"/>
    <property type="match status" value="1"/>
</dbReference>
<reference evidence="25" key="2">
    <citation type="submission" date="2020-06" db="EMBL/GenBank/DDBJ databases">
        <authorList>
            <person name="Sheffer M."/>
        </authorList>
    </citation>
    <scope>NUCLEOTIDE SEQUENCE</scope>
</reference>
<keyword evidence="14" id="KW-0067">ATP-binding</keyword>
<keyword evidence="15" id="KW-0460">Magnesium</keyword>
<evidence type="ECO:0000313" key="26">
    <source>
        <dbReference type="Proteomes" id="UP000807504"/>
    </source>
</evidence>
<dbReference type="FunFam" id="2.60.40.10:FF:000977">
    <property type="entry name" value="Myosin binding protein H like"/>
    <property type="match status" value="1"/>
</dbReference>
<dbReference type="EC" id="2.7.11.1" evidence="4"/>
<dbReference type="GO" id="GO:0046872">
    <property type="term" value="F:metal ion binding"/>
    <property type="evidence" value="ECO:0007669"/>
    <property type="project" value="UniProtKB-KW"/>
</dbReference>
<feature type="domain" description="Fibronectin type-III" evidence="24">
    <location>
        <begin position="9"/>
        <end position="107"/>
    </location>
</feature>
<evidence type="ECO:0000256" key="4">
    <source>
        <dbReference type="ARBA" id="ARBA00012513"/>
    </source>
</evidence>
<evidence type="ECO:0000256" key="5">
    <source>
        <dbReference type="ARBA" id="ARBA00022490"/>
    </source>
</evidence>
<feature type="domain" description="Fibronectin type-III" evidence="24">
    <location>
        <begin position="2620"/>
        <end position="2715"/>
    </location>
</feature>
<evidence type="ECO:0000256" key="2">
    <source>
        <dbReference type="ARBA" id="ARBA00004496"/>
    </source>
</evidence>
<feature type="domain" description="Ig-like" evidence="23">
    <location>
        <begin position="2279"/>
        <end position="2351"/>
    </location>
</feature>
<dbReference type="InterPro" id="IPR000719">
    <property type="entry name" value="Prot_kinase_dom"/>
</dbReference>
<dbReference type="Gene3D" id="1.10.510.10">
    <property type="entry name" value="Transferase(Phosphotransferase) domain 1"/>
    <property type="match status" value="1"/>
</dbReference>
<feature type="domain" description="Fibronectin type-III" evidence="24">
    <location>
        <begin position="208"/>
        <end position="301"/>
    </location>
</feature>
<keyword evidence="13" id="KW-0106">Calcium</keyword>
<dbReference type="SMART" id="SM00060">
    <property type="entry name" value="FN3"/>
    <property type="match status" value="20"/>
</dbReference>
<name>A0A8T0ENJ9_ARGBR</name>
<feature type="domain" description="Fibronectin type-III" evidence="24">
    <location>
        <begin position="1485"/>
        <end position="1580"/>
    </location>
</feature>
<feature type="domain" description="Fibronectin type-III" evidence="24">
    <location>
        <begin position="2079"/>
        <end position="2174"/>
    </location>
</feature>
<dbReference type="FunFam" id="2.60.40.10:FF:000012">
    <property type="entry name" value="titin isoform X1"/>
    <property type="match status" value="2"/>
</dbReference>
<keyword evidence="18" id="KW-0393">Immunoglobulin domain</keyword>
<comment type="catalytic activity">
    <reaction evidence="20">
        <text>L-seryl-[protein] + ATP = O-phospho-L-seryl-[protein] + ADP + H(+)</text>
        <dbReference type="Rhea" id="RHEA:17989"/>
        <dbReference type="Rhea" id="RHEA-COMP:9863"/>
        <dbReference type="Rhea" id="RHEA-COMP:11604"/>
        <dbReference type="ChEBI" id="CHEBI:15378"/>
        <dbReference type="ChEBI" id="CHEBI:29999"/>
        <dbReference type="ChEBI" id="CHEBI:30616"/>
        <dbReference type="ChEBI" id="CHEBI:83421"/>
        <dbReference type="ChEBI" id="CHEBI:456216"/>
        <dbReference type="EC" id="2.7.11.1"/>
    </reaction>
</comment>
<dbReference type="SMART" id="SM00220">
    <property type="entry name" value="S_TKc"/>
    <property type="match status" value="1"/>
</dbReference>
<dbReference type="Proteomes" id="UP000807504">
    <property type="component" value="Unassembled WGS sequence"/>
</dbReference>
<protein>
    <recommendedName>
        <fullName evidence="4">non-specific serine/threonine protein kinase</fullName>
        <ecNumber evidence="4">2.7.11.1</ecNumber>
    </recommendedName>
</protein>
<feature type="domain" description="Ig-like" evidence="23">
    <location>
        <begin position="111"/>
        <end position="200"/>
    </location>
</feature>
<comment type="similarity">
    <text evidence="3">Belongs to the protein kinase superfamily. CAMK Ser/Thr protein kinase family.</text>
</comment>
<dbReference type="GO" id="GO:0005524">
    <property type="term" value="F:ATP binding"/>
    <property type="evidence" value="ECO:0007669"/>
    <property type="project" value="UniProtKB-KW"/>
</dbReference>
<evidence type="ECO:0000256" key="3">
    <source>
        <dbReference type="ARBA" id="ARBA00006692"/>
    </source>
</evidence>
<dbReference type="PROSITE" id="PS50853">
    <property type="entry name" value="FN3"/>
    <property type="match status" value="19"/>
</dbReference>
<evidence type="ECO:0000256" key="13">
    <source>
        <dbReference type="ARBA" id="ARBA00022837"/>
    </source>
</evidence>
<dbReference type="FunFam" id="2.60.40.10:FF:000460">
    <property type="entry name" value="Bent, isoform J"/>
    <property type="match status" value="1"/>
</dbReference>
<evidence type="ECO:0000256" key="8">
    <source>
        <dbReference type="ARBA" id="ARBA00022679"/>
    </source>
</evidence>
<dbReference type="CDD" id="cd05748">
    <property type="entry name" value="Ig_Titin_like"/>
    <property type="match status" value="2"/>
</dbReference>
<feature type="region of interest" description="Disordered" evidence="21">
    <location>
        <begin position="1"/>
        <end position="21"/>
    </location>
</feature>
<dbReference type="FunFam" id="2.60.40.10:FF:000006">
    <property type="entry name" value="Uncharacterized protein, isoform F"/>
    <property type="match status" value="1"/>
</dbReference>
<sequence length="3941" mass="436883">MLQLFASDPPGKPGIPEPTDWDKEWVDLKWTKPLKDGGNPIVGYLIEKKEKDSSVWSKAAQIDKPVCEGRVENLIPGETYQYRVKAINAAGPGEPSDATKPLTAKPRKMPPRIDRRTLKPITVKAGQPFSLDVKIAGEPPPSVRWMLKDGPVPERYDFQIKNVPYNSKIECEKAERKDSGIYKIFASNPHGQDQADVEITVLSKASKPEGPLEVSDVKKDGCKLKWNKPKDDGGHPLEGYLVEKQDPESGNWVPVGKTHSPEMEVTGLAPGKAYNFRVKALNPEGESDPLETYTPVIAKDPFKESGAPGKPEVTDWNKDHADLKWTAPENDGGAPITAYVVEKKEKGGPWEKALEVPGDKLKATVPNLAEGKEYEFRVVPINKAGPGEPSDPSNAIIAKPRFLRPTIDRSMFDDLTVKAGQPIKFDVNVSGEPPPTITWQVNDRDLKGETRTTLENVDYNTKLTIRRVTRADSGRYTINAVNESGKDTATVSVLVVDAPLAPEGPLEVTDVHKEGCKLKWKKPKDDGGLPLQGYEVEKMDPETGTWLPVGKTREPEMEVTGLTPGKDYKFRVRAVNKEGESDPLETKAPITAKNPFDEPGKPSKPEVTDWDKDHVDLKWTPPASDGGSPITGYIVEKKDKWGDWEKALEVPADETKATVPNLIQGQPYEFRVKAVNKAGPGEPSAPTDPVIAKSRKVPPKIDRTNLNKIRVKAGQSFHFDVNVTGEPAPTTAWLKNGKKILSTDTIKLEDVPYNTKLSAKHVRRGDGGKYTIVATNEHGKDEADVEVTVLDHPSPPNGPLKIEDVHAEGCNLKWFPPSDDGGAPIDHYEVEKLDPQTGQWVPAGETIGADTNLKVKGLTPGKEYKFRVKAVNRLGESEPLTAQQPILAKNPYDPPSPPGQPEIADYDKDFVTLKWKKPFNDGGSPITGYVVEKKDKYNPDWVPIQDVPGDEERTTIPDLVEGNQYEFRIRAVNKAGTSEPSEPTAPHTAKPKKQPPKIDRNAMFNIRVKAGKTFELDVPVSGEPPPTKKWNIGTKECDTLPRWTVINQDYSTKLSVRNAERGDSGQLTLSARNQHGNDSATITITVLAAPSAPEAMQISNVTKDGCLVAWKPPKDDGGSEISHYLVEKKDTESGKWVPIGESINPQIRADKLIEGHEYQFRVRAVNKEGESPWLLGREPIVAKNPFDQPDKPGAPQVVDWDSGQVDLAWNPPRRDGGAPITGYIIEKKPKNSPVWEEAARVDGNETRATVPGLKDGDEYEFRVTAVNKAGPSEPSEPCAPVLIKPKYLAPSLDKSLLHDIKVRVGRPINYAIPIKGEPTPTVQWTINNKPAVSKRIEILSTATQTTLDIMNSERSDSGKYTLTLQNTSGTISASANVIVMDRPSPPEGPLGVTDVCKDSATVTWKASKDDGGSPIKHYLVEKMDTTRGTWSEVGTTLDLKLKVPKLIYKKRYHFRVKAVNEVGESDPLETKQETIAKDAYEPPQAPGKPQVTDYDKDRVDLAWTAPKDTGGAPLTGYTIQKKERGSPIWTKAADVPASQTKCTVPGLTEGNDYEFRVIANNKAGESEPSDPSDFVTAKPKFLAPKIMTPLREMKVRGGMTLTADIKFIGEPPPKVEWSLNGKPVTSEDRVTISNFDDHTILNIIDVKRSDSGPYTLTIKNEHGKDSGILDVNILDKPGPPEGPLNIDEVDKDRVKLSWKPPKDDGGSPLTGYIVEKRDKTRGGSWLPAVAFVNPTSRNCVVPKLTEGTEYEFRIMAQNANGISEPLTTDKPVVAKSPYGVPGRPGQPEPVDYDRDFIKLKWEPPRSNGGSPIIGYDIERKDKKSNRWVKVNKAPVPGCIFTDDTVTDGHQYEYRVSAKNAAGSGEPSEASVPIIAKPMKEKPKLHLDGLYGKVIRVKAGDPLNISMPLTGAPTPTVDWAVNDKRLPPTNRIQTKTTDDSISLSIPVTQRSDSGKYTVTAKNAHGEDSADITVLVYDKPGPPKNLEYPEVTAGSVTLKWKKPDDDGGSEITGYQVEKCEVGVERWTPVASFCPTTTCVARNLDEGKQYRFRVRAENMHGASEPLEGKPVYAKNPFDTPDAPGQPKVKDFGPNFANIAWTPPTNDGGKPITGYIIEKRERGTPDWFKVNSYPTPHTEFNVPNLTEGKTYEFRVMAVNEGGPGKPSKPSSPITAKEQKFAPSAPDMPRVDKVTKNSVTLSWGKPLHDGGSKIQGYLIEKKPKGAKDWDIINTVPHPDTTFTVPNLKEGDEYEFRVIAVNDVGDSPPSRPCDLVKVEDQPDKPRIDAGALKDITVKAGEEFSLTAPFTGFPKPNAIWSRNEVDLDDKDPRCFFKVGDDYAVLGVSNAKRSDSGQYKLFLKNISGFDTCYCKVTVLDRPGPPEHLKAEDVEGDSLTLKWSPPKDDGGAEVSNYIVEKREKGTTIWSRVSSFVNGTSTRVRNLTVGRQYEFRVMAENLYGTSDPATMDPVLKKMVRIHHWGIIRRVGKPGVQTVFPRMWDTDEGEYTVPAREAGLGLWISQSLNIASAPKIERCPNEVTFPEHDNGKIKIFYSGTGPFDVQLYKDGLEVKEDKHLKFTELVFTVQGLTEGGEYLFRVMAVNENGQSQPLEGTNPIIAKLPYDKPSAPGVPVVTEVGGDFVNLSWEKPESDGGSRIQGYWVEKREVGTLAWQRVGPNLSITTQVNISNLIEDRQYEFRVFAVNEAGMSPPSSNSTSVKIKDPNAPVPPEFVIPLRNVMAVENKSAQFTCKVTGNPKPTITWYKGTRELMDGGKYTMLKDGDTYSLVVSEAYGEDADEYACRATNKGGSRTSRAELLIKTAPVLHVPPRFRELACFEKGENVTLKIPFTGLPKPKIKWSKDGDEIETGMRYDVSVGERHAILTIRDVQKWDNGPYRIVAENELGVDSAIIKVQINDKPDPPRFPVVETICDDFVTLSWKPPLWDGGSHVSSYLIEKQECPMTSWIRCGNTRFTYHTINGLNPGKDYVFRIYAENVYGRSDPSEPTQLVTTKLKEKDAARRKHYMLDAQGKRIRGKSEGKVKNYDQFVFDVFDKYIPQPVDIKTSSVYDKYEILEEIGTLVGAFRKKNLKMTVFFILRTEVINYIGSMEDKKDMHEKNIIHLDIKPENIMCQTKASNNIKLIDFGLATKLDPNEVVKISTGTAEFAAPEIVNREPVGFYTDMWAVGVLAYVLLSGLSPFAGDNDVETLKNVRACDWEFDDEAFANISNEGKDFISKLLTRSKDKRMTAHECLEHPWLKGDLSHDTRIRIPNRRYVKFRDDIRDKYADSWKNCLLPFGHIANYSSLRKLHQEKYKIHDFYFDRLQAAPRFVIRPQSTFCYEGQSAKFFCRVTAPAPPTVSWYRDNSELRQSVKYMKRYEGHDYYFVINRCKLDDRGEYIIRAENHYGSREEPVFLNVQSVPIDIPKITLDEPVRRRQELQPILPPEPKDCPPLFTFLLRPRIIQVGIGVKLLCCLEGKPVPEIRWFKDGREVGKHMYSTSFNDGVVALEIPSCTLDDAGTFVCTATNELGEDRTSCTIKVEDRRGPSRVQSPVVTPRVATPTFYRDSIKSPFITPYGSVKSSAPRPQPKVADPVSSTLSAAASRLSAPEAAKRAQKPYGKKDKGDGTSGLARSRTATKELQIPEDKPMTPPKFLQSLGDRTVQDGEQVTLKCTVSGDPEPQIEWTKNGKVLHSSKEISLKYKQGIATLTIEEVYPEDAGDYICKATNSMGTVSTKCKLQVSGKSKAKGSDEKAAGSKPPKIVEHLQSKVVKDGDPVTLQCTIKGESAFDVVWLHNNKEIKPSEDFQYAHEGDVYKLVIPEIFPEDTGTYTCDAFNDSGEVFSTCTLEVEVPTDKTKGRPEFATYPVSLAIHEGQPAVFTAVLKKEARKVEWSKDGKVIDSKNTRMKMTSEGPKYTLTIPSAATIDMGQYVFTATDQGGQNEASVSLIVFNE</sequence>
<dbReference type="FunFam" id="2.60.40.10:FF:000147">
    <property type="entry name" value="Myosin light chain kinase"/>
    <property type="match status" value="1"/>
</dbReference>
<feature type="domain" description="Fibronectin type-III" evidence="24">
    <location>
        <begin position="2912"/>
        <end position="3005"/>
    </location>
</feature>
<feature type="domain" description="Fibronectin type-III" evidence="24">
    <location>
        <begin position="796"/>
        <end position="891"/>
    </location>
</feature>
<feature type="domain" description="Ig-like" evidence="23">
    <location>
        <begin position="405"/>
        <end position="492"/>
    </location>
</feature>
<keyword evidence="9" id="KW-0479">Metal-binding</keyword>
<dbReference type="EMBL" id="JABXBU010002072">
    <property type="protein sequence ID" value="KAF8776951.1"/>
    <property type="molecule type" value="Genomic_DNA"/>
</dbReference>
<dbReference type="SMART" id="SM00408">
    <property type="entry name" value="IGc2"/>
    <property type="match status" value="15"/>
</dbReference>
<dbReference type="InterPro" id="IPR003598">
    <property type="entry name" value="Ig_sub2"/>
</dbReference>
<keyword evidence="17" id="KW-1015">Disulfide bond</keyword>
<dbReference type="FunFam" id="2.60.40.10:FF:000003">
    <property type="entry name" value="Titin isoform E"/>
    <property type="match status" value="1"/>
</dbReference>
<feature type="domain" description="Ig-like" evidence="23">
    <location>
        <begin position="3641"/>
        <end position="3731"/>
    </location>
</feature>
<dbReference type="SUPFAM" id="SSF56112">
    <property type="entry name" value="Protein kinase-like (PK-like)"/>
    <property type="match status" value="1"/>
</dbReference>
<dbReference type="PANTHER" id="PTHR14340">
    <property type="entry name" value="MICROFIBRIL-ASSOCIATED GLYCOPROTEIN 3"/>
    <property type="match status" value="1"/>
</dbReference>
<feature type="domain" description="Fibronectin type-III" evidence="24">
    <location>
        <begin position="1191"/>
        <end position="1286"/>
    </location>
</feature>
<dbReference type="Pfam" id="PF00069">
    <property type="entry name" value="Pkinase"/>
    <property type="match status" value="1"/>
</dbReference>
<feature type="region of interest" description="Disordered" evidence="21">
    <location>
        <begin position="880"/>
        <end position="902"/>
    </location>
</feature>
<dbReference type="PROSITE" id="PS50835">
    <property type="entry name" value="IG_LIKE"/>
    <property type="match status" value="15"/>
</dbReference>
<gene>
    <name evidence="25" type="ORF">HNY73_013884</name>
</gene>
<feature type="region of interest" description="Disordered" evidence="21">
    <location>
        <begin position="577"/>
        <end position="613"/>
    </location>
</feature>
<feature type="domain" description="Ig-like" evidence="23">
    <location>
        <begin position="3318"/>
        <end position="3406"/>
    </location>
</feature>
<evidence type="ECO:0000256" key="11">
    <source>
        <dbReference type="ARBA" id="ARBA00022741"/>
    </source>
</evidence>
<dbReference type="SMART" id="SM00409">
    <property type="entry name" value="IG"/>
    <property type="match status" value="15"/>
</dbReference>
<proteinExistence type="inferred from homology"/>
<keyword evidence="6" id="KW-0723">Serine/threonine-protein kinase</keyword>
<reference evidence="25" key="1">
    <citation type="journal article" date="2020" name="bioRxiv">
        <title>Chromosome-level reference genome of the European wasp spider Argiope bruennichi: a resource for studies on range expansion and evolutionary adaptation.</title>
        <authorList>
            <person name="Sheffer M.M."/>
            <person name="Hoppe A."/>
            <person name="Krehenwinkel H."/>
            <person name="Uhl G."/>
            <person name="Kuss A.W."/>
            <person name="Jensen L."/>
            <person name="Jensen C."/>
            <person name="Gillespie R.G."/>
            <person name="Hoff K.J."/>
            <person name="Prost S."/>
        </authorList>
    </citation>
    <scope>NUCLEOTIDE SEQUENCE</scope>
</reference>
<dbReference type="InterPro" id="IPR007110">
    <property type="entry name" value="Ig-like_dom"/>
</dbReference>
<feature type="domain" description="Fibronectin type-III" evidence="24">
    <location>
        <begin position="1385"/>
        <end position="1478"/>
    </location>
</feature>
<dbReference type="GO" id="GO:0031672">
    <property type="term" value="C:A band"/>
    <property type="evidence" value="ECO:0007669"/>
    <property type="project" value="UniProtKB-ARBA"/>
</dbReference>
<evidence type="ECO:0000259" key="22">
    <source>
        <dbReference type="PROSITE" id="PS50011"/>
    </source>
</evidence>
<dbReference type="GO" id="GO:0005516">
    <property type="term" value="F:calmodulin binding"/>
    <property type="evidence" value="ECO:0007669"/>
    <property type="project" value="UniProtKB-KW"/>
</dbReference>
<evidence type="ECO:0000256" key="1">
    <source>
        <dbReference type="ARBA" id="ARBA00001946"/>
    </source>
</evidence>
<evidence type="ECO:0000256" key="17">
    <source>
        <dbReference type="ARBA" id="ARBA00023157"/>
    </source>
</evidence>
<feature type="domain" description="Ig-like" evidence="23">
    <location>
        <begin position="2721"/>
        <end position="2809"/>
    </location>
</feature>
<dbReference type="InterPro" id="IPR036179">
    <property type="entry name" value="Ig-like_dom_sf"/>
</dbReference>
<keyword evidence="8" id="KW-0808">Transferase</keyword>
<dbReference type="InterPro" id="IPR013783">
    <property type="entry name" value="Ig-like_fold"/>
</dbReference>
<feature type="domain" description="Ig-like" evidence="23">
    <location>
        <begin position="996"/>
        <end position="1085"/>
    </location>
</feature>
<dbReference type="SUPFAM" id="SSF49265">
    <property type="entry name" value="Fibronectin type III"/>
    <property type="match status" value="11"/>
</dbReference>
<dbReference type="GO" id="GO:0051239">
    <property type="term" value="P:regulation of multicellular organismal process"/>
    <property type="evidence" value="ECO:0007669"/>
    <property type="project" value="UniProtKB-ARBA"/>
</dbReference>
<dbReference type="FunFam" id="2.60.40.10:FF:002083">
    <property type="entry name" value="Protein CBR-UNC-22"/>
    <property type="match status" value="2"/>
</dbReference>
<keyword evidence="11" id="KW-0547">Nucleotide-binding</keyword>
<feature type="domain" description="Ig-like" evidence="23">
    <location>
        <begin position="1584"/>
        <end position="1672"/>
    </location>
</feature>
<dbReference type="PROSITE" id="PS50011">
    <property type="entry name" value="PROTEIN_KINASE_DOM"/>
    <property type="match status" value="1"/>
</dbReference>
<dbReference type="Gene3D" id="2.60.40.10">
    <property type="entry name" value="Immunoglobulins"/>
    <property type="match status" value="35"/>
</dbReference>
<keyword evidence="26" id="KW-1185">Reference proteome</keyword>
<evidence type="ECO:0000256" key="6">
    <source>
        <dbReference type="ARBA" id="ARBA00022527"/>
    </source>
</evidence>
<feature type="compositionally biased region" description="Basic and acidic residues" evidence="21">
    <location>
        <begin position="595"/>
        <end position="613"/>
    </location>
</feature>
<dbReference type="InterPro" id="IPR013098">
    <property type="entry name" value="Ig_I-set"/>
</dbReference>
<dbReference type="GO" id="GO:0030154">
    <property type="term" value="P:cell differentiation"/>
    <property type="evidence" value="ECO:0007669"/>
    <property type="project" value="UniProtKB-ARBA"/>
</dbReference>
<evidence type="ECO:0000256" key="7">
    <source>
        <dbReference type="ARBA" id="ARBA00022553"/>
    </source>
</evidence>
<feature type="domain" description="Ig-like" evidence="23">
    <location>
        <begin position="3441"/>
        <end position="3529"/>
    </location>
</feature>
<dbReference type="PROSITE" id="PS00108">
    <property type="entry name" value="PROTEIN_KINASE_ST"/>
    <property type="match status" value="1"/>
</dbReference>
<dbReference type="GO" id="GO:0050793">
    <property type="term" value="P:regulation of developmental process"/>
    <property type="evidence" value="ECO:0007669"/>
    <property type="project" value="UniProtKB-ARBA"/>
</dbReference>
<evidence type="ECO:0000256" key="14">
    <source>
        <dbReference type="ARBA" id="ARBA00022840"/>
    </source>
</evidence>
<evidence type="ECO:0000256" key="9">
    <source>
        <dbReference type="ARBA" id="ARBA00022723"/>
    </source>
</evidence>
<feature type="domain" description="Fibronectin type-III" evidence="24">
    <location>
        <begin position="502"/>
        <end position="595"/>
    </location>
</feature>
<feature type="domain" description="Fibronectin type-III" evidence="24">
    <location>
        <begin position="897"/>
        <end position="992"/>
    </location>
</feature>
<comment type="subcellular location">
    <subcellularLocation>
        <location evidence="2">Cytoplasm</location>
    </subcellularLocation>
</comment>
<dbReference type="Pfam" id="PF07679">
    <property type="entry name" value="I-set"/>
    <property type="match status" value="15"/>
</dbReference>
<dbReference type="InterPro" id="IPR003961">
    <property type="entry name" value="FN3_dom"/>
</dbReference>
<evidence type="ECO:0000259" key="23">
    <source>
        <dbReference type="PROSITE" id="PS50835"/>
    </source>
</evidence>
<dbReference type="CDD" id="cd00063">
    <property type="entry name" value="FN3"/>
    <property type="match status" value="20"/>
</dbReference>
<feature type="domain" description="Fibronectin type-III" evidence="24">
    <location>
        <begin position="1679"/>
        <end position="1777"/>
    </location>
</feature>
<feature type="domain" description="Ig-like" evidence="23">
    <location>
        <begin position="1882"/>
        <end position="1971"/>
    </location>
</feature>
<keyword evidence="7" id="KW-0597">Phosphoprotein</keyword>
<dbReference type="GO" id="GO:0004674">
    <property type="term" value="F:protein serine/threonine kinase activity"/>
    <property type="evidence" value="ECO:0007669"/>
    <property type="project" value="UniProtKB-KW"/>
</dbReference>
<comment type="cofactor">
    <cofactor evidence="1">
        <name>Mg(2+)</name>
        <dbReference type="ChEBI" id="CHEBI:18420"/>
    </cofactor>
</comment>
<feature type="domain" description="Protein kinase" evidence="22">
    <location>
        <begin position="2966"/>
        <end position="3248"/>
    </location>
</feature>
<feature type="domain" description="Fibronectin type-III" evidence="24">
    <location>
        <begin position="601"/>
        <end position="695"/>
    </location>
</feature>
<dbReference type="FunFam" id="2.60.40.10:FF:000107">
    <property type="entry name" value="Myosin, light chain kinase a"/>
    <property type="match status" value="1"/>
</dbReference>
<feature type="domain" description="Ig-like" evidence="23">
    <location>
        <begin position="3849"/>
        <end position="3935"/>
    </location>
</feature>
<evidence type="ECO:0000256" key="16">
    <source>
        <dbReference type="ARBA" id="ARBA00022860"/>
    </source>
</evidence>
<dbReference type="InterPro" id="IPR011009">
    <property type="entry name" value="Kinase-like_dom_sf"/>
</dbReference>
<feature type="region of interest" description="Disordered" evidence="21">
    <location>
        <begin position="2157"/>
        <end position="2186"/>
    </location>
</feature>
<evidence type="ECO:0000256" key="15">
    <source>
        <dbReference type="ARBA" id="ARBA00022842"/>
    </source>
</evidence>
<feature type="domain" description="Fibronectin type-III" evidence="24">
    <location>
        <begin position="1783"/>
        <end position="1878"/>
    </location>
</feature>
<feature type="domain" description="Fibronectin type-III" evidence="24">
    <location>
        <begin position="307"/>
        <end position="400"/>
    </location>
</feature>
<keyword evidence="5" id="KW-0963">Cytoplasm</keyword>
<keyword evidence="16" id="KW-0112">Calmodulin-binding</keyword>
<dbReference type="FunFam" id="1.10.510.10:FF:000321">
    <property type="entry name" value="Bent, isoform C"/>
    <property type="match status" value="1"/>
</dbReference>
<dbReference type="Pfam" id="PF00041">
    <property type="entry name" value="fn3"/>
    <property type="match status" value="19"/>
</dbReference>
<evidence type="ECO:0000256" key="21">
    <source>
        <dbReference type="SAM" id="MobiDB-lite"/>
    </source>
</evidence>
<dbReference type="InterPro" id="IPR008271">
    <property type="entry name" value="Ser/Thr_kinase_AS"/>
</dbReference>
<keyword evidence="12" id="KW-0418">Kinase</keyword>
<dbReference type="GO" id="GO:0009653">
    <property type="term" value="P:anatomical structure morphogenesis"/>
    <property type="evidence" value="ECO:0007669"/>
    <property type="project" value="UniProtKB-ARBA"/>
</dbReference>
<evidence type="ECO:0000256" key="20">
    <source>
        <dbReference type="ARBA" id="ARBA00048679"/>
    </source>
</evidence>
<dbReference type="FunFam" id="2.60.40.10:FF:000031">
    <property type="entry name" value="Myosin-binding protein C, slow type"/>
    <property type="match status" value="2"/>
</dbReference>
<dbReference type="FunFam" id="2.60.40.10:FF:000097">
    <property type="entry name" value="Bent, isoform F"/>
    <property type="match status" value="1"/>
</dbReference>
<accession>A0A8T0ENJ9</accession>
<dbReference type="PRINTS" id="PR00014">
    <property type="entry name" value="FNTYPEIII"/>
</dbReference>
<feature type="domain" description="Fibronectin type-III" evidence="24">
    <location>
        <begin position="1980"/>
        <end position="2073"/>
    </location>
</feature>
<feature type="domain" description="Fibronectin type-III" evidence="24">
    <location>
        <begin position="2376"/>
        <end position="2469"/>
    </location>
</feature>
<organism evidence="25 26">
    <name type="scientific">Argiope bruennichi</name>
    <name type="common">Wasp spider</name>
    <name type="synonym">Aranea bruennichi</name>
    <dbReference type="NCBI Taxonomy" id="94029"/>
    <lineage>
        <taxon>Eukaryota</taxon>
        <taxon>Metazoa</taxon>
        <taxon>Ecdysozoa</taxon>
        <taxon>Arthropoda</taxon>
        <taxon>Chelicerata</taxon>
        <taxon>Arachnida</taxon>
        <taxon>Araneae</taxon>
        <taxon>Araneomorphae</taxon>
        <taxon>Entelegynae</taxon>
        <taxon>Araneoidea</taxon>
        <taxon>Araneidae</taxon>
        <taxon>Argiope</taxon>
    </lineage>
</organism>
<evidence type="ECO:0000256" key="19">
    <source>
        <dbReference type="ARBA" id="ARBA00047899"/>
    </source>
</evidence>
<dbReference type="Gene3D" id="3.30.200.20">
    <property type="entry name" value="Phosphorylase Kinase, domain 1"/>
    <property type="match status" value="1"/>
</dbReference>
<feature type="region of interest" description="Disordered" evidence="21">
    <location>
        <begin position="91"/>
        <end position="110"/>
    </location>
</feature>
<evidence type="ECO:0000259" key="24">
    <source>
        <dbReference type="PROSITE" id="PS50853"/>
    </source>
</evidence>
<feature type="domain" description="Fibronectin type-III" evidence="24">
    <location>
        <begin position="2180"/>
        <end position="2275"/>
    </location>
</feature>
<dbReference type="FunFam" id="2.60.40.10:FF:000127">
    <property type="entry name" value="titin isoform X1"/>
    <property type="match status" value="4"/>
</dbReference>
<dbReference type="InterPro" id="IPR003599">
    <property type="entry name" value="Ig_sub"/>
</dbReference>
<feature type="domain" description="Ig-like" evidence="23">
    <location>
        <begin position="2820"/>
        <end position="2907"/>
    </location>
</feature>
<dbReference type="InterPro" id="IPR036116">
    <property type="entry name" value="FN3_sf"/>
</dbReference>
<dbReference type="FunFam" id="2.60.40.10:FF:000051">
    <property type="entry name" value="Uncharacterized protein, isoform J"/>
    <property type="match status" value="7"/>
</dbReference>
<evidence type="ECO:0000256" key="10">
    <source>
        <dbReference type="ARBA" id="ARBA00022737"/>
    </source>
</evidence>
<feature type="compositionally biased region" description="Low complexity" evidence="21">
    <location>
        <begin position="3585"/>
        <end position="3599"/>
    </location>
</feature>
<evidence type="ECO:0000256" key="12">
    <source>
        <dbReference type="ARBA" id="ARBA00022777"/>
    </source>
</evidence>